<dbReference type="InterPro" id="IPR050446">
    <property type="entry name" value="FAD-oxidoreductase/Apoptosis"/>
</dbReference>
<reference evidence="8" key="1">
    <citation type="submission" date="2022-11" db="EMBL/GenBank/DDBJ databases">
        <title>Hoeflea poritis sp. nov., isolated from scleractinian coral Porites lutea.</title>
        <authorList>
            <person name="Zhang G."/>
            <person name="Wei Q."/>
            <person name="Cai L."/>
        </authorList>
    </citation>
    <scope>NUCLEOTIDE SEQUENCE</scope>
    <source>
        <strain evidence="8">E7-10</strain>
    </source>
</reference>
<evidence type="ECO:0000256" key="4">
    <source>
        <dbReference type="ARBA" id="ARBA00023002"/>
    </source>
</evidence>
<evidence type="ECO:0000259" key="7">
    <source>
        <dbReference type="Pfam" id="PF14759"/>
    </source>
</evidence>
<dbReference type="InterPro" id="IPR036188">
    <property type="entry name" value="FAD/NAD-bd_sf"/>
</dbReference>
<evidence type="ECO:0000256" key="3">
    <source>
        <dbReference type="ARBA" id="ARBA00022827"/>
    </source>
</evidence>
<dbReference type="Proteomes" id="UP001148313">
    <property type="component" value="Unassembled WGS sequence"/>
</dbReference>
<dbReference type="SUPFAM" id="SSF55424">
    <property type="entry name" value="FAD/NAD-linked reductases, dimerisation (C-terminal) domain"/>
    <property type="match status" value="1"/>
</dbReference>
<gene>
    <name evidence="8" type="ORF">OOZ53_06380</name>
</gene>
<feature type="domain" description="FAD/NAD(P)-binding" evidence="6">
    <location>
        <begin position="6"/>
        <end position="297"/>
    </location>
</feature>
<feature type="region of interest" description="Disordered" evidence="5">
    <location>
        <begin position="34"/>
        <end position="70"/>
    </location>
</feature>
<keyword evidence="3" id="KW-0274">FAD</keyword>
<dbReference type="Gene3D" id="3.30.390.30">
    <property type="match status" value="1"/>
</dbReference>
<dbReference type="InterPro" id="IPR028202">
    <property type="entry name" value="Reductase_C"/>
</dbReference>
<name>A0ABT4VJS3_9HYPH</name>
<comment type="cofactor">
    <cofactor evidence="1">
        <name>FAD</name>
        <dbReference type="ChEBI" id="CHEBI:57692"/>
    </cofactor>
</comment>
<keyword evidence="2" id="KW-0285">Flavoprotein</keyword>
<dbReference type="Pfam" id="PF07992">
    <property type="entry name" value="Pyr_redox_2"/>
    <property type="match status" value="1"/>
</dbReference>
<dbReference type="PRINTS" id="PR00411">
    <property type="entry name" value="PNDRDTASEI"/>
</dbReference>
<evidence type="ECO:0000259" key="6">
    <source>
        <dbReference type="Pfam" id="PF07992"/>
    </source>
</evidence>
<dbReference type="SUPFAM" id="SSF51905">
    <property type="entry name" value="FAD/NAD(P)-binding domain"/>
    <property type="match status" value="1"/>
</dbReference>
<dbReference type="PRINTS" id="PR00368">
    <property type="entry name" value="FADPNR"/>
</dbReference>
<keyword evidence="4" id="KW-0560">Oxidoreductase</keyword>
<dbReference type="Gene3D" id="3.50.50.60">
    <property type="entry name" value="FAD/NAD(P)-binding domain"/>
    <property type="match status" value="2"/>
</dbReference>
<evidence type="ECO:0000313" key="8">
    <source>
        <dbReference type="EMBL" id="MDA4844968.1"/>
    </source>
</evidence>
<comment type="caution">
    <text evidence="8">The sequence shown here is derived from an EMBL/GenBank/DDBJ whole genome shotgun (WGS) entry which is preliminary data.</text>
</comment>
<organism evidence="8 9">
    <name type="scientific">Hoeflea poritis</name>
    <dbReference type="NCBI Taxonomy" id="2993659"/>
    <lineage>
        <taxon>Bacteria</taxon>
        <taxon>Pseudomonadati</taxon>
        <taxon>Pseudomonadota</taxon>
        <taxon>Alphaproteobacteria</taxon>
        <taxon>Hyphomicrobiales</taxon>
        <taxon>Rhizobiaceae</taxon>
        <taxon>Hoeflea</taxon>
    </lineage>
</organism>
<feature type="domain" description="Reductase C-terminal" evidence="7">
    <location>
        <begin position="316"/>
        <end position="404"/>
    </location>
</feature>
<evidence type="ECO:0000256" key="5">
    <source>
        <dbReference type="SAM" id="MobiDB-lite"/>
    </source>
</evidence>
<evidence type="ECO:0000256" key="1">
    <source>
        <dbReference type="ARBA" id="ARBA00001974"/>
    </source>
</evidence>
<keyword evidence="9" id="KW-1185">Reference proteome</keyword>
<accession>A0ABT4VJS3</accession>
<dbReference type="EMBL" id="JAPJZH010000003">
    <property type="protein sequence ID" value="MDA4844968.1"/>
    <property type="molecule type" value="Genomic_DNA"/>
</dbReference>
<dbReference type="Pfam" id="PF14759">
    <property type="entry name" value="Reductase_C"/>
    <property type="match status" value="1"/>
</dbReference>
<proteinExistence type="predicted"/>
<evidence type="ECO:0000256" key="2">
    <source>
        <dbReference type="ARBA" id="ARBA00022630"/>
    </source>
</evidence>
<protein>
    <submittedName>
        <fullName evidence="8">FAD-dependent oxidoreductase</fullName>
    </submittedName>
</protein>
<dbReference type="InterPro" id="IPR023753">
    <property type="entry name" value="FAD/NAD-binding_dom"/>
</dbReference>
<dbReference type="InterPro" id="IPR016156">
    <property type="entry name" value="FAD/NAD-linked_Rdtase_dimer_sf"/>
</dbReference>
<sequence length="406" mass="43643">MARPAMIIVGSGEAGGCAAVALREAGWEGPITLYGEERHGPYERPPLSKELLTEKEPPKPRPSAEAGRFDELGISHRPNSRVIDIDPAGKEISLHSGQTAHYEKLLLATGARARLMSVPGSEYALTLRSFEDAWALRHLFGAGGHAVIIGGGFIGLELAASAIKLGGRVTLLENQERLLSRAVPAELAQRLHEEHVCRGVRFHFGASVSRVERRAVILENGERIAGDVVICGIGAEPETALARKAGLRAQNGIVTDDRLCTSNPAIYACGDCAASVHPQFSDQPMRFESWQIAREQGALAGRNMAGANERQSIVPWFWSQQYDLHLQIAGLPDLGKSTVVRPLSDDAVLQFYIDGGGRLVGAAALGQLSDVARDMRIAQMLIARKATPDPAVLAATERRLKTLLAA</sequence>
<dbReference type="PANTHER" id="PTHR43557:SF2">
    <property type="entry name" value="RIESKE DOMAIN-CONTAINING PROTEIN-RELATED"/>
    <property type="match status" value="1"/>
</dbReference>
<evidence type="ECO:0000313" key="9">
    <source>
        <dbReference type="Proteomes" id="UP001148313"/>
    </source>
</evidence>
<dbReference type="PANTHER" id="PTHR43557">
    <property type="entry name" value="APOPTOSIS-INDUCING FACTOR 1"/>
    <property type="match status" value="1"/>
</dbReference>
<dbReference type="RefSeq" id="WP_271088519.1">
    <property type="nucleotide sequence ID" value="NZ_JAPJZH010000003.1"/>
</dbReference>